<organism evidence="2 3">
    <name type="scientific">Enterocloster bolteae</name>
    <dbReference type="NCBI Taxonomy" id="208479"/>
    <lineage>
        <taxon>Bacteria</taxon>
        <taxon>Bacillati</taxon>
        <taxon>Bacillota</taxon>
        <taxon>Clostridia</taxon>
        <taxon>Lachnospirales</taxon>
        <taxon>Lachnospiraceae</taxon>
        <taxon>Enterocloster</taxon>
    </lineage>
</organism>
<protein>
    <submittedName>
        <fullName evidence="2">GNAT family N-acetyltransferase</fullName>
    </submittedName>
</protein>
<dbReference type="Proteomes" id="UP000283975">
    <property type="component" value="Unassembled WGS sequence"/>
</dbReference>
<accession>A0A414ARR8</accession>
<dbReference type="GO" id="GO:0016747">
    <property type="term" value="F:acyltransferase activity, transferring groups other than amino-acyl groups"/>
    <property type="evidence" value="ECO:0007669"/>
    <property type="project" value="InterPro"/>
</dbReference>
<comment type="caution">
    <text evidence="2">The sequence shown here is derived from an EMBL/GenBank/DDBJ whole genome shotgun (WGS) entry which is preliminary data.</text>
</comment>
<dbReference type="Gene3D" id="3.40.630.30">
    <property type="match status" value="1"/>
</dbReference>
<sequence>MNTIKLRPIITVEEKNTFVSEIQEAFQISYVSEFGEFEKQVLPTEDIEESFNAKGAEAYIAEIGGERIGGAVIVIDDKTGYNSLHLLYVKSSAQNAGNGFKIWKAIEELHPETRIWETHTPYYDKRNIHFYVNRCGFKIVEFFNPKHKDPHQISESAGNIPKENNYFFRFEKEMKSR</sequence>
<dbReference type="InterPro" id="IPR016181">
    <property type="entry name" value="Acyl_CoA_acyltransferase"/>
</dbReference>
<name>A0A414ARR8_9FIRM</name>
<keyword evidence="2" id="KW-0808">Transferase</keyword>
<dbReference type="Pfam" id="PF00583">
    <property type="entry name" value="Acetyltransf_1"/>
    <property type="match status" value="1"/>
</dbReference>
<feature type="domain" description="N-acetyltransferase" evidence="1">
    <location>
        <begin position="4"/>
        <end position="175"/>
    </location>
</feature>
<evidence type="ECO:0000313" key="3">
    <source>
        <dbReference type="Proteomes" id="UP000283975"/>
    </source>
</evidence>
<dbReference type="AlphaFoldDB" id="A0A414ARR8"/>
<dbReference type="SUPFAM" id="SSF55729">
    <property type="entry name" value="Acyl-CoA N-acyltransferases (Nat)"/>
    <property type="match status" value="1"/>
</dbReference>
<gene>
    <name evidence="2" type="ORF">DW839_20410</name>
</gene>
<dbReference type="InterPro" id="IPR000182">
    <property type="entry name" value="GNAT_dom"/>
</dbReference>
<dbReference type="PROSITE" id="PS51186">
    <property type="entry name" value="GNAT"/>
    <property type="match status" value="1"/>
</dbReference>
<proteinExistence type="predicted"/>
<evidence type="ECO:0000259" key="1">
    <source>
        <dbReference type="PROSITE" id="PS51186"/>
    </source>
</evidence>
<evidence type="ECO:0000313" key="2">
    <source>
        <dbReference type="EMBL" id="RHC54209.1"/>
    </source>
</evidence>
<reference evidence="2 3" key="1">
    <citation type="submission" date="2018-08" db="EMBL/GenBank/DDBJ databases">
        <title>A genome reference for cultivated species of the human gut microbiota.</title>
        <authorList>
            <person name="Zou Y."/>
            <person name="Xue W."/>
            <person name="Luo G."/>
        </authorList>
    </citation>
    <scope>NUCLEOTIDE SEQUENCE [LARGE SCALE GENOMIC DNA]</scope>
    <source>
        <strain evidence="2 3">AM35-14</strain>
    </source>
</reference>
<dbReference type="EMBL" id="QSHZ01000024">
    <property type="protein sequence ID" value="RHC54209.1"/>
    <property type="molecule type" value="Genomic_DNA"/>
</dbReference>